<accession>A0ABV2AKH6</accession>
<dbReference type="Proteomes" id="UP001439008">
    <property type="component" value="Unassembled WGS sequence"/>
</dbReference>
<evidence type="ECO:0000313" key="3">
    <source>
        <dbReference type="EMBL" id="MES1920165.1"/>
    </source>
</evidence>
<organism evidence="3 4">
    <name type="scientific">Bonamia ostreae</name>
    <dbReference type="NCBI Taxonomy" id="126728"/>
    <lineage>
        <taxon>Eukaryota</taxon>
        <taxon>Sar</taxon>
        <taxon>Rhizaria</taxon>
        <taxon>Endomyxa</taxon>
        <taxon>Ascetosporea</taxon>
        <taxon>Haplosporida</taxon>
        <taxon>Bonamia</taxon>
    </lineage>
</organism>
<sequence>MVVTQNRTIESLLRDLKEIQIACVGEEKETDSKLDDFQKAKLDLSENLMRIKNDLEFAEKNPDKKGDLVRVKLRAQKDFETAAKCKKQLEKAIRKNERDFSKNYKRKKLTVEVMEERREVYALLTKDFNYVESVLKRKAEMPKMKSGAQTEREKRLQERKEKLRKKKKRGESDDDDYGEERMLTKEEQIFLQRSLENDRKIDEELEVVHDQLVGLGEKAKDINVVILKFL</sequence>
<comment type="caution">
    <text evidence="3">The sequence shown here is derived from an EMBL/GenBank/DDBJ whole genome shotgun (WGS) entry which is preliminary data.</text>
</comment>
<protein>
    <submittedName>
        <fullName evidence="3">Uncharacterized protein</fullName>
    </submittedName>
</protein>
<keyword evidence="1" id="KW-0175">Coiled coil</keyword>
<evidence type="ECO:0000256" key="2">
    <source>
        <dbReference type="SAM" id="MobiDB-lite"/>
    </source>
</evidence>
<evidence type="ECO:0000256" key="1">
    <source>
        <dbReference type="SAM" id="Coils"/>
    </source>
</evidence>
<name>A0ABV2AKH6_9EUKA</name>
<feature type="region of interest" description="Disordered" evidence="2">
    <location>
        <begin position="139"/>
        <end position="178"/>
    </location>
</feature>
<evidence type="ECO:0000313" key="4">
    <source>
        <dbReference type="Proteomes" id="UP001439008"/>
    </source>
</evidence>
<reference evidence="3 4" key="1">
    <citation type="journal article" date="2024" name="BMC Biol.">
        <title>Comparative genomics of Ascetosporea gives new insight into the evolutionary basis for animal parasitism in Rhizaria.</title>
        <authorList>
            <person name="Hiltunen Thoren M."/>
            <person name="Onut-Brannstrom I."/>
            <person name="Alfjorden A."/>
            <person name="Peckova H."/>
            <person name="Swords F."/>
            <person name="Hooper C."/>
            <person name="Holzer A.S."/>
            <person name="Bass D."/>
            <person name="Burki F."/>
        </authorList>
    </citation>
    <scope>NUCLEOTIDE SEQUENCE [LARGE SCALE GENOMIC DNA]</scope>
    <source>
        <strain evidence="3">20-A016</strain>
    </source>
</reference>
<gene>
    <name evidence="3" type="ORF">MHBO_001871</name>
</gene>
<proteinExistence type="predicted"/>
<keyword evidence="4" id="KW-1185">Reference proteome</keyword>
<dbReference type="EMBL" id="JBDODL010000535">
    <property type="protein sequence ID" value="MES1920165.1"/>
    <property type="molecule type" value="Genomic_DNA"/>
</dbReference>
<feature type="coiled-coil region" evidence="1">
    <location>
        <begin position="9"/>
        <end position="61"/>
    </location>
</feature>
<feature type="compositionally biased region" description="Basic and acidic residues" evidence="2">
    <location>
        <begin position="150"/>
        <end position="161"/>
    </location>
</feature>